<keyword evidence="4" id="KW-0677">Repeat</keyword>
<dbReference type="PANTHER" id="PTHR22770">
    <property type="entry name" value="UBIQUITIN CONJUGATING ENZYME 7 INTERACTING PROTEIN-RELATED"/>
    <property type="match status" value="1"/>
</dbReference>
<keyword evidence="6" id="KW-0833">Ubl conjugation pathway</keyword>
<dbReference type="PROSITE" id="PS00028">
    <property type="entry name" value="ZINC_FINGER_C2H2_1"/>
    <property type="match status" value="1"/>
</dbReference>
<dbReference type="CDD" id="cd00590">
    <property type="entry name" value="RRM_SF"/>
    <property type="match status" value="1"/>
</dbReference>
<dbReference type="Gene3D" id="4.10.1000.10">
    <property type="entry name" value="Zinc finger, CCCH-type"/>
    <property type="match status" value="1"/>
</dbReference>
<dbReference type="CDD" id="cd20335">
    <property type="entry name" value="BRcat_RBR"/>
    <property type="match status" value="1"/>
</dbReference>
<dbReference type="PROSITE" id="PS50103">
    <property type="entry name" value="ZF_C3H1"/>
    <property type="match status" value="3"/>
</dbReference>
<keyword evidence="7 8" id="KW-0862">Zinc</keyword>
<dbReference type="PROSITE" id="PS51873">
    <property type="entry name" value="TRIAD"/>
    <property type="match status" value="1"/>
</dbReference>
<proteinExistence type="predicted"/>
<dbReference type="InterPro" id="IPR000571">
    <property type="entry name" value="Znf_CCCH"/>
</dbReference>
<evidence type="ECO:0000259" key="9">
    <source>
        <dbReference type="PROSITE" id="PS50103"/>
    </source>
</evidence>
<dbReference type="InterPro" id="IPR044066">
    <property type="entry name" value="TRIAD_supradom"/>
</dbReference>
<evidence type="ECO:0000256" key="8">
    <source>
        <dbReference type="PROSITE-ProRule" id="PRU00723"/>
    </source>
</evidence>
<dbReference type="OrthoDB" id="10009520at2759"/>
<dbReference type="PANTHER" id="PTHR22770:SF13">
    <property type="entry name" value="RING-TYPE DOMAIN-CONTAINING PROTEIN"/>
    <property type="match status" value="1"/>
</dbReference>
<dbReference type="InterPro" id="IPR036855">
    <property type="entry name" value="Znf_CCCH_sf"/>
</dbReference>
<evidence type="ECO:0000256" key="3">
    <source>
        <dbReference type="ARBA" id="ARBA00022723"/>
    </source>
</evidence>
<dbReference type="SMART" id="SM00356">
    <property type="entry name" value="ZnF_C3H1"/>
    <property type="match status" value="3"/>
</dbReference>
<dbReference type="Gene3D" id="3.30.70.330">
    <property type="match status" value="1"/>
</dbReference>
<dbReference type="InterPro" id="IPR017907">
    <property type="entry name" value="Znf_RING_CS"/>
</dbReference>
<keyword evidence="5 8" id="KW-0863">Zinc-finger</keyword>
<organism evidence="11 12">
    <name type="scientific">Lophiotrema nucula</name>
    <dbReference type="NCBI Taxonomy" id="690887"/>
    <lineage>
        <taxon>Eukaryota</taxon>
        <taxon>Fungi</taxon>
        <taxon>Dikarya</taxon>
        <taxon>Ascomycota</taxon>
        <taxon>Pezizomycotina</taxon>
        <taxon>Dothideomycetes</taxon>
        <taxon>Pleosporomycetidae</taxon>
        <taxon>Pleosporales</taxon>
        <taxon>Lophiotremataceae</taxon>
        <taxon>Lophiotrema</taxon>
    </lineage>
</organism>
<dbReference type="Pfam" id="PF22191">
    <property type="entry name" value="IBR_1"/>
    <property type="match status" value="1"/>
</dbReference>
<keyword evidence="3 8" id="KW-0479">Metal-binding</keyword>
<evidence type="ECO:0000313" key="12">
    <source>
        <dbReference type="Proteomes" id="UP000799770"/>
    </source>
</evidence>
<keyword evidence="12" id="KW-1185">Reference proteome</keyword>
<dbReference type="CDD" id="cd22585">
    <property type="entry name" value="Rcat_RBR_DEAH12-like"/>
    <property type="match status" value="1"/>
</dbReference>
<keyword evidence="2" id="KW-0808">Transferase</keyword>
<dbReference type="InterPro" id="IPR013087">
    <property type="entry name" value="Znf_C2H2_type"/>
</dbReference>
<feature type="zinc finger region" description="C3H1-type" evidence="8">
    <location>
        <begin position="51"/>
        <end position="78"/>
    </location>
</feature>
<evidence type="ECO:0000256" key="7">
    <source>
        <dbReference type="ARBA" id="ARBA00022833"/>
    </source>
</evidence>
<gene>
    <name evidence="11" type="ORF">BDV96DRAFT_145698</name>
</gene>
<evidence type="ECO:0000256" key="2">
    <source>
        <dbReference type="ARBA" id="ARBA00022679"/>
    </source>
</evidence>
<dbReference type="Pfam" id="PF01485">
    <property type="entry name" value="IBR"/>
    <property type="match status" value="1"/>
</dbReference>
<dbReference type="GO" id="GO:0043130">
    <property type="term" value="F:ubiquitin binding"/>
    <property type="evidence" value="ECO:0007669"/>
    <property type="project" value="TreeGrafter"/>
</dbReference>
<dbReference type="Pfam" id="PF13445">
    <property type="entry name" value="zf-RING_UBOX"/>
    <property type="match status" value="1"/>
</dbReference>
<dbReference type="GO" id="GO:0003676">
    <property type="term" value="F:nucleic acid binding"/>
    <property type="evidence" value="ECO:0007669"/>
    <property type="project" value="InterPro"/>
</dbReference>
<dbReference type="InterPro" id="IPR013083">
    <property type="entry name" value="Znf_RING/FYVE/PHD"/>
</dbReference>
<dbReference type="InterPro" id="IPR035979">
    <property type="entry name" value="RBD_domain_sf"/>
</dbReference>
<dbReference type="Gene3D" id="3.30.40.10">
    <property type="entry name" value="Zinc/RING finger domain, C3HC4 (zinc finger)"/>
    <property type="match status" value="1"/>
</dbReference>
<dbReference type="Gene3D" id="1.20.120.1750">
    <property type="match status" value="1"/>
</dbReference>
<dbReference type="GO" id="GO:0043161">
    <property type="term" value="P:proteasome-mediated ubiquitin-dependent protein catabolic process"/>
    <property type="evidence" value="ECO:0007669"/>
    <property type="project" value="TreeGrafter"/>
</dbReference>
<dbReference type="Proteomes" id="UP000799770">
    <property type="component" value="Unassembled WGS sequence"/>
</dbReference>
<feature type="domain" description="C3H1-type" evidence="9">
    <location>
        <begin position="1"/>
        <end position="25"/>
    </location>
</feature>
<name>A0A6A5Z0E9_9PLEO</name>
<feature type="domain" description="RING-type" evidence="10">
    <location>
        <begin position="648"/>
        <end position="862"/>
    </location>
</feature>
<dbReference type="GO" id="GO:0008270">
    <property type="term" value="F:zinc ion binding"/>
    <property type="evidence" value="ECO:0007669"/>
    <property type="project" value="UniProtKB-KW"/>
</dbReference>
<dbReference type="SUPFAM" id="SSF57850">
    <property type="entry name" value="RING/U-box"/>
    <property type="match status" value="2"/>
</dbReference>
<feature type="zinc finger region" description="C3H1-type" evidence="8">
    <location>
        <begin position="88"/>
        <end position="115"/>
    </location>
</feature>
<dbReference type="EMBL" id="ML977329">
    <property type="protein sequence ID" value="KAF2112895.1"/>
    <property type="molecule type" value="Genomic_DNA"/>
</dbReference>
<dbReference type="AlphaFoldDB" id="A0A6A5Z0E9"/>
<dbReference type="GO" id="GO:0097039">
    <property type="term" value="P:protein linear polyubiquitination"/>
    <property type="evidence" value="ECO:0007669"/>
    <property type="project" value="TreeGrafter"/>
</dbReference>
<feature type="domain" description="C3H1-type" evidence="9">
    <location>
        <begin position="51"/>
        <end position="78"/>
    </location>
</feature>
<dbReference type="GO" id="GO:0004842">
    <property type="term" value="F:ubiquitin-protein transferase activity"/>
    <property type="evidence" value="ECO:0007669"/>
    <property type="project" value="TreeGrafter"/>
</dbReference>
<feature type="zinc finger region" description="C3H1-type" evidence="8">
    <location>
        <begin position="1"/>
        <end position="25"/>
    </location>
</feature>
<sequence>MVACRFFLEGRCLKGNACSFDHPSTTQHVTTEPALNAIATNFQPSHHPVTFQPRAPCIFHQKGTCKRGVLCRFRHDGPTVSASVTRDPRSDVTCSFYRKNTCGKGSACPFKHELDVADSLADAGVSLPGLATSTWAKLGSDSTIPSGSSSTRSIGGATVKFEEGAGVANVSLPSDFSAVTISDVPRWVSTDDIIDVLARYGFEHLPKDSISSKPVPKSVFQLVYVKVADPGFAQNLLRRAPRNISVGGSTVTIAPFHLGGESDAGVNRLQLSSVACSWYKPSRSAYLQYTTASDAKSVISSTKRRTLSVMGRELNVSYQPTSSIVLGNLDPTITKAELKRHLPQPLPLNIVWGNVSHLLSAERIEDQVKTALKLHGNLVDWVVTTNKNGSRVKAVAKFSDAEMARVVVKELNGTLVDTSSEDKLRVTPIVSVKLSVPHQIMSAVKSQFDALRDRVWKSGFVTIKAYDNLGKPHTQIRIHGEERSTVAHAKTLLEQLLAGHVARNNDKPISDAFFFRKGSRGILQAIMDRHDVFISRDLRKLVLRLYGESKDVQAAQVELVVKSADLAKQVHVIELDASTWSAAIRGGFRQIVAVVGKDKARMDVVTRPKRIILNGSEQDYATAQEILQQATTKSSEIDFAALSFGEGDELLCPVCWTPPDEPYKTNCGHTYCRSCIASQCTSSGEGDFPIICLGESATCGKLLTLSELHAALSVDDFENMLQTSFNGYVRSRPTIFRNCPTADCDRFYRTSSVERPRVFDCDGCLSSICTACHQTTHDGLTCDEQKALIKAATDGSDEFAKWKEENDVRDCPNCTAPIEKSHGCNHMECRACHIHICWFCMKTFAIGSQTYGHMNTTHGNFY</sequence>
<dbReference type="Pfam" id="PF00642">
    <property type="entry name" value="zf-CCCH"/>
    <property type="match status" value="1"/>
</dbReference>
<dbReference type="GO" id="GO:0000151">
    <property type="term" value="C:ubiquitin ligase complex"/>
    <property type="evidence" value="ECO:0007669"/>
    <property type="project" value="TreeGrafter"/>
</dbReference>
<evidence type="ECO:0000256" key="1">
    <source>
        <dbReference type="ARBA" id="ARBA00004906"/>
    </source>
</evidence>
<dbReference type="InterPro" id="IPR002867">
    <property type="entry name" value="IBR_dom"/>
</dbReference>
<dbReference type="InterPro" id="IPR027370">
    <property type="entry name" value="Znf-RING_euk"/>
</dbReference>
<evidence type="ECO:0000256" key="4">
    <source>
        <dbReference type="ARBA" id="ARBA00022737"/>
    </source>
</evidence>
<dbReference type="SUPFAM" id="SSF90229">
    <property type="entry name" value="CCCH zinc finger"/>
    <property type="match status" value="1"/>
</dbReference>
<protein>
    <recommendedName>
        <fullName evidence="13">RING-type E3 ubiquitin transferase</fullName>
    </recommendedName>
</protein>
<evidence type="ECO:0008006" key="13">
    <source>
        <dbReference type="Google" id="ProtNLM"/>
    </source>
</evidence>
<evidence type="ECO:0000313" key="11">
    <source>
        <dbReference type="EMBL" id="KAF2112895.1"/>
    </source>
</evidence>
<accession>A0A6A5Z0E9</accession>
<feature type="domain" description="C3H1-type" evidence="9">
    <location>
        <begin position="88"/>
        <end position="115"/>
    </location>
</feature>
<dbReference type="SUPFAM" id="SSF54928">
    <property type="entry name" value="RNA-binding domain, RBD"/>
    <property type="match status" value="1"/>
</dbReference>
<evidence type="ECO:0000259" key="10">
    <source>
        <dbReference type="PROSITE" id="PS51873"/>
    </source>
</evidence>
<evidence type="ECO:0000256" key="5">
    <source>
        <dbReference type="ARBA" id="ARBA00022771"/>
    </source>
</evidence>
<evidence type="ECO:0000256" key="6">
    <source>
        <dbReference type="ARBA" id="ARBA00022786"/>
    </source>
</evidence>
<dbReference type="PROSITE" id="PS00518">
    <property type="entry name" value="ZF_RING_1"/>
    <property type="match status" value="1"/>
</dbReference>
<dbReference type="InterPro" id="IPR051628">
    <property type="entry name" value="LUBAC_E3_Ligases"/>
</dbReference>
<reference evidence="11" key="1">
    <citation type="journal article" date="2020" name="Stud. Mycol.">
        <title>101 Dothideomycetes genomes: a test case for predicting lifestyles and emergence of pathogens.</title>
        <authorList>
            <person name="Haridas S."/>
            <person name="Albert R."/>
            <person name="Binder M."/>
            <person name="Bloem J."/>
            <person name="Labutti K."/>
            <person name="Salamov A."/>
            <person name="Andreopoulos B."/>
            <person name="Baker S."/>
            <person name="Barry K."/>
            <person name="Bills G."/>
            <person name="Bluhm B."/>
            <person name="Cannon C."/>
            <person name="Castanera R."/>
            <person name="Culley D."/>
            <person name="Daum C."/>
            <person name="Ezra D."/>
            <person name="Gonzalez J."/>
            <person name="Henrissat B."/>
            <person name="Kuo A."/>
            <person name="Liang C."/>
            <person name="Lipzen A."/>
            <person name="Lutzoni F."/>
            <person name="Magnuson J."/>
            <person name="Mondo S."/>
            <person name="Nolan M."/>
            <person name="Ohm R."/>
            <person name="Pangilinan J."/>
            <person name="Park H.-J."/>
            <person name="Ramirez L."/>
            <person name="Alfaro M."/>
            <person name="Sun H."/>
            <person name="Tritt A."/>
            <person name="Yoshinaga Y."/>
            <person name="Zwiers L.-H."/>
            <person name="Turgeon B."/>
            <person name="Goodwin S."/>
            <person name="Spatafora J."/>
            <person name="Crous P."/>
            <person name="Grigoriev I."/>
        </authorList>
    </citation>
    <scope>NUCLEOTIDE SEQUENCE</scope>
    <source>
        <strain evidence="11">CBS 627.86</strain>
    </source>
</reference>
<dbReference type="InterPro" id="IPR012677">
    <property type="entry name" value="Nucleotide-bd_a/b_plait_sf"/>
</dbReference>
<comment type="pathway">
    <text evidence="1">Protein modification; protein ubiquitination.</text>
</comment>